<keyword evidence="4 7" id="KW-0812">Transmembrane</keyword>
<feature type="transmembrane region" description="Helical" evidence="7">
    <location>
        <begin position="385"/>
        <end position="405"/>
    </location>
</feature>
<protein>
    <submittedName>
        <fullName evidence="9">Transporter, putative</fullName>
    </submittedName>
</protein>
<keyword evidence="6 7" id="KW-0472">Membrane</keyword>
<feature type="transmembrane region" description="Helical" evidence="7">
    <location>
        <begin position="90"/>
        <end position="109"/>
    </location>
</feature>
<evidence type="ECO:0000256" key="4">
    <source>
        <dbReference type="ARBA" id="ARBA00022692"/>
    </source>
</evidence>
<dbReference type="InterPro" id="IPR010290">
    <property type="entry name" value="TM_effector"/>
</dbReference>
<evidence type="ECO:0000256" key="6">
    <source>
        <dbReference type="ARBA" id="ARBA00023136"/>
    </source>
</evidence>
<dbReference type="CDD" id="cd06173">
    <property type="entry name" value="MFS_MefA_like"/>
    <property type="match status" value="1"/>
</dbReference>
<dbReference type="EMBL" id="FAXA01000241">
    <property type="protein sequence ID" value="CUV02357.1"/>
    <property type="molecule type" value="Genomic_DNA"/>
</dbReference>
<feature type="transmembrane region" description="Helical" evidence="7">
    <location>
        <begin position="37"/>
        <end position="55"/>
    </location>
</feature>
<keyword evidence="2" id="KW-0813">Transport</keyword>
<feature type="transmembrane region" description="Helical" evidence="7">
    <location>
        <begin position="358"/>
        <end position="379"/>
    </location>
</feature>
<keyword evidence="5 7" id="KW-1133">Transmembrane helix</keyword>
<feature type="transmembrane region" description="Helical" evidence="7">
    <location>
        <begin position="300"/>
        <end position="318"/>
    </location>
</feature>
<feature type="transmembrane region" description="Helical" evidence="7">
    <location>
        <begin position="179"/>
        <end position="201"/>
    </location>
</feature>
<feature type="transmembrane region" description="Helical" evidence="7">
    <location>
        <begin position="61"/>
        <end position="83"/>
    </location>
</feature>
<feature type="transmembrane region" description="Helical" evidence="7">
    <location>
        <begin position="324"/>
        <end position="346"/>
    </location>
</feature>
<dbReference type="Gene3D" id="1.20.1250.20">
    <property type="entry name" value="MFS general substrate transporter like domains"/>
    <property type="match status" value="2"/>
</dbReference>
<dbReference type="InterPro" id="IPR036259">
    <property type="entry name" value="MFS_trans_sf"/>
</dbReference>
<evidence type="ECO:0000256" key="5">
    <source>
        <dbReference type="ARBA" id="ARBA00022989"/>
    </source>
</evidence>
<dbReference type="GO" id="GO:0005886">
    <property type="term" value="C:plasma membrane"/>
    <property type="evidence" value="ECO:0007669"/>
    <property type="project" value="UniProtKB-SubCell"/>
</dbReference>
<dbReference type="SUPFAM" id="SSF103473">
    <property type="entry name" value="MFS general substrate transporter"/>
    <property type="match status" value="1"/>
</dbReference>
<evidence type="ECO:0000256" key="1">
    <source>
        <dbReference type="ARBA" id="ARBA00004651"/>
    </source>
</evidence>
<accession>A0A170QA15</accession>
<evidence type="ECO:0000256" key="7">
    <source>
        <dbReference type="SAM" id="Phobius"/>
    </source>
</evidence>
<name>A0A170QA15_9ZZZZ</name>
<feature type="transmembrane region" description="Helical" evidence="7">
    <location>
        <begin position="262"/>
        <end position="288"/>
    </location>
</feature>
<dbReference type="PROSITE" id="PS50850">
    <property type="entry name" value="MFS"/>
    <property type="match status" value="1"/>
</dbReference>
<dbReference type="AlphaFoldDB" id="A0A170QA15"/>
<sequence length="419" mass="44767">MTTTKVVADQAGYWRRIAIVWGAIAFRWYWISVVTQALALGMQFLVIGWLVLEITGSSAQLGLVISLYGIPNVSILLVAGVVADRFQRRYVLMTTQAAVAGIVAVLAFLTVTDLVLVWHVYAAAVLLGVTQGVNMPARTTMIGDLVEEHSILDGVALNSAAMQAGSIFGPPLAGAVIEVWGLAASLFVIVGCYFVSVVCVAKIGRTRQSDYTVRRSIFSDFVEGLTYVRNSPLLLTIIIVVVTFGAFGMAHNHIVPAMAKDVIGTGAAGVGLLFLGSGIGAFIGSLILPMIQNASVYRSLLFSLVIFTLILTLFAWASSFWVSWVLFLFVGLVGKGLVWPLATTVVQLETPIDVRGRVMGVLHITPAVHYLGAYPLALAAGQWDWGFAITGSAMISLFVTVWFAVARRGAPTISKQAAG</sequence>
<evidence type="ECO:0000313" key="9">
    <source>
        <dbReference type="EMBL" id="CUV02357.1"/>
    </source>
</evidence>
<feature type="domain" description="Major facilitator superfamily (MFS) profile" evidence="8">
    <location>
        <begin position="25"/>
        <end position="409"/>
    </location>
</feature>
<keyword evidence="3" id="KW-1003">Cell membrane</keyword>
<evidence type="ECO:0000256" key="3">
    <source>
        <dbReference type="ARBA" id="ARBA00022475"/>
    </source>
</evidence>
<reference evidence="9" key="1">
    <citation type="submission" date="2015-10" db="EMBL/GenBank/DDBJ databases">
        <authorList>
            <person name="Gilbert D.G."/>
        </authorList>
    </citation>
    <scope>NUCLEOTIDE SEQUENCE</scope>
</reference>
<dbReference type="GO" id="GO:0022857">
    <property type="term" value="F:transmembrane transporter activity"/>
    <property type="evidence" value="ECO:0007669"/>
    <property type="project" value="InterPro"/>
</dbReference>
<dbReference type="Pfam" id="PF05977">
    <property type="entry name" value="MFS_3"/>
    <property type="match status" value="1"/>
</dbReference>
<comment type="subcellular location">
    <subcellularLocation>
        <location evidence="1">Cell membrane</location>
        <topology evidence="1">Multi-pass membrane protein</topology>
    </subcellularLocation>
</comment>
<feature type="transmembrane region" description="Helical" evidence="7">
    <location>
        <begin position="233"/>
        <end position="250"/>
    </location>
</feature>
<dbReference type="PANTHER" id="PTHR23513">
    <property type="entry name" value="INTEGRAL MEMBRANE EFFLUX PROTEIN-RELATED"/>
    <property type="match status" value="1"/>
</dbReference>
<evidence type="ECO:0000256" key="2">
    <source>
        <dbReference type="ARBA" id="ARBA00022448"/>
    </source>
</evidence>
<organism evidence="9">
    <name type="scientific">hydrothermal vent metagenome</name>
    <dbReference type="NCBI Taxonomy" id="652676"/>
    <lineage>
        <taxon>unclassified sequences</taxon>
        <taxon>metagenomes</taxon>
        <taxon>ecological metagenomes</taxon>
    </lineage>
</organism>
<dbReference type="PANTHER" id="PTHR23513:SF11">
    <property type="entry name" value="STAPHYLOFERRIN A TRANSPORTER"/>
    <property type="match status" value="1"/>
</dbReference>
<gene>
    <name evidence="9" type="ORF">MGWOODY_Clf2355</name>
</gene>
<evidence type="ECO:0000259" key="8">
    <source>
        <dbReference type="PROSITE" id="PS50850"/>
    </source>
</evidence>
<proteinExistence type="predicted"/>
<dbReference type="InterPro" id="IPR020846">
    <property type="entry name" value="MFS_dom"/>
</dbReference>